<proteinExistence type="predicted"/>
<feature type="domain" description="CAAX prenyl protease 2/Lysostaphin resistance protein A-like" evidence="3">
    <location>
        <begin position="119"/>
        <end position="218"/>
    </location>
</feature>
<evidence type="ECO:0000256" key="2">
    <source>
        <dbReference type="SAM" id="Phobius"/>
    </source>
</evidence>
<gene>
    <name evidence="5" type="ORF">SAMN06893097_111206</name>
</gene>
<protein>
    <submittedName>
        <fullName evidence="5">Membrane protease YdiL, CAAX protease family</fullName>
    </submittedName>
</protein>
<feature type="transmembrane region" description="Helical" evidence="2">
    <location>
        <begin position="153"/>
        <end position="172"/>
    </location>
</feature>
<dbReference type="OrthoDB" id="1492465at2"/>
<feature type="compositionally biased region" description="Low complexity" evidence="1">
    <location>
        <begin position="272"/>
        <end position="285"/>
    </location>
</feature>
<keyword evidence="6" id="KW-1185">Reference proteome</keyword>
<keyword evidence="2" id="KW-1133">Transmembrane helix</keyword>
<dbReference type="Pfam" id="PF13577">
    <property type="entry name" value="SnoaL_4"/>
    <property type="match status" value="1"/>
</dbReference>
<evidence type="ECO:0000256" key="1">
    <source>
        <dbReference type="SAM" id="MobiDB-lite"/>
    </source>
</evidence>
<name>A0A285EI47_9ACTN</name>
<keyword evidence="2" id="KW-0472">Membrane</keyword>
<feature type="transmembrane region" description="Helical" evidence="2">
    <location>
        <begin position="84"/>
        <end position="102"/>
    </location>
</feature>
<evidence type="ECO:0000259" key="4">
    <source>
        <dbReference type="Pfam" id="PF13577"/>
    </source>
</evidence>
<keyword evidence="5" id="KW-0378">Hydrolase</keyword>
<evidence type="ECO:0000313" key="6">
    <source>
        <dbReference type="Proteomes" id="UP000219514"/>
    </source>
</evidence>
<accession>A0A285EI47</accession>
<dbReference type="InterPro" id="IPR003675">
    <property type="entry name" value="Rce1/LyrA-like_dom"/>
</dbReference>
<evidence type="ECO:0000313" key="5">
    <source>
        <dbReference type="EMBL" id="SNX98690.1"/>
    </source>
</evidence>
<evidence type="ECO:0000259" key="3">
    <source>
        <dbReference type="Pfam" id="PF02517"/>
    </source>
</evidence>
<keyword evidence="5" id="KW-0645">Protease</keyword>
<reference evidence="5 6" key="1">
    <citation type="submission" date="2017-09" db="EMBL/GenBank/DDBJ databases">
        <authorList>
            <person name="Ehlers B."/>
            <person name="Leendertz F.H."/>
        </authorList>
    </citation>
    <scope>NUCLEOTIDE SEQUENCE [LARGE SCALE GENOMIC DNA]</scope>
    <source>
        <strain evidence="5 6">DSM 46844</strain>
    </source>
</reference>
<keyword evidence="2" id="KW-0812">Transmembrane</keyword>
<sequence>MTRAPSVARFLSLLLTLSLPFYLAGWLAGARAVGTGLPLPVSAAVFICPAVAAVVLTRSERGPGAGRSLLARAVELPPAGRRRWLLPAALVVPGATVASYLVQQVMERDLPSGQVSLALVAGLLAVFLVTAAAEEIGWTAYLLPAVRRRRPAAHAAVLIGVACALWHALPYVQAGHRMGWIVAQCVVTVALRVLTVWVHERSERALGSAVLLHASGNASVWAFPRLGSHYDPAVLVPFLLVLAGCAARRLRVPESTPAAGGGGRVSGAKTTSGSRRAADSSAGRPAGAHHVVAALVGAPTSHPPDPTPPIRRPAMSVDLEDTTPRDAGIPDVARQVRQLRDRQEVVDALYRFGAGQDLRDRELFLSAFAPDAVLDFTQPAGRFGAAVPVMHGRTAIEAILTTLEPLATTHTVTNPRVGLDGDRARLWALVEAQHVLRAQPHRHLLLKNTYDVDLVRRDGVWVITAMTIRTVWSDGEGSVLFGEPT</sequence>
<dbReference type="GO" id="GO:0004175">
    <property type="term" value="F:endopeptidase activity"/>
    <property type="evidence" value="ECO:0007669"/>
    <property type="project" value="UniProtKB-ARBA"/>
</dbReference>
<dbReference type="SUPFAM" id="SSF54427">
    <property type="entry name" value="NTF2-like"/>
    <property type="match status" value="1"/>
</dbReference>
<dbReference type="RefSeq" id="WP_097208601.1">
    <property type="nucleotide sequence ID" value="NZ_JACHXB010000002.1"/>
</dbReference>
<dbReference type="InterPro" id="IPR032710">
    <property type="entry name" value="NTF2-like_dom_sf"/>
</dbReference>
<dbReference type="EMBL" id="OBDO01000011">
    <property type="protein sequence ID" value="SNX98690.1"/>
    <property type="molecule type" value="Genomic_DNA"/>
</dbReference>
<dbReference type="Pfam" id="PF02517">
    <property type="entry name" value="Rce1-like"/>
    <property type="match status" value="1"/>
</dbReference>
<feature type="transmembrane region" description="Helical" evidence="2">
    <location>
        <begin position="39"/>
        <end position="57"/>
    </location>
</feature>
<feature type="region of interest" description="Disordered" evidence="1">
    <location>
        <begin position="254"/>
        <end position="285"/>
    </location>
</feature>
<dbReference type="GO" id="GO:0006508">
    <property type="term" value="P:proteolysis"/>
    <property type="evidence" value="ECO:0007669"/>
    <property type="project" value="UniProtKB-KW"/>
</dbReference>
<dbReference type="Gene3D" id="3.10.450.50">
    <property type="match status" value="1"/>
</dbReference>
<feature type="transmembrane region" description="Helical" evidence="2">
    <location>
        <begin position="114"/>
        <end position="133"/>
    </location>
</feature>
<dbReference type="GO" id="GO:0080120">
    <property type="term" value="P:CAAX-box protein maturation"/>
    <property type="evidence" value="ECO:0007669"/>
    <property type="project" value="UniProtKB-ARBA"/>
</dbReference>
<organism evidence="5 6">
    <name type="scientific">Geodermatophilus sabuli</name>
    <dbReference type="NCBI Taxonomy" id="1564158"/>
    <lineage>
        <taxon>Bacteria</taxon>
        <taxon>Bacillati</taxon>
        <taxon>Actinomycetota</taxon>
        <taxon>Actinomycetes</taxon>
        <taxon>Geodermatophilales</taxon>
        <taxon>Geodermatophilaceae</taxon>
        <taxon>Geodermatophilus</taxon>
    </lineage>
</organism>
<feature type="domain" description="SnoaL-like" evidence="4">
    <location>
        <begin position="337"/>
        <end position="467"/>
    </location>
</feature>
<dbReference type="InterPro" id="IPR037401">
    <property type="entry name" value="SnoaL-like"/>
</dbReference>
<dbReference type="Proteomes" id="UP000219514">
    <property type="component" value="Unassembled WGS sequence"/>
</dbReference>
<dbReference type="CDD" id="cd00531">
    <property type="entry name" value="NTF2_like"/>
    <property type="match status" value="1"/>
</dbReference>
<dbReference type="AlphaFoldDB" id="A0A285EI47"/>